<evidence type="ECO:0000259" key="1">
    <source>
        <dbReference type="Pfam" id="PF07484"/>
    </source>
</evidence>
<dbReference type="AlphaFoldDB" id="B1J270"/>
<dbReference type="InterPro" id="IPR037053">
    <property type="entry name" value="Phage_tail_collar_dom_sf"/>
</dbReference>
<evidence type="ECO:0000313" key="2">
    <source>
        <dbReference type="EMBL" id="ACA71179.1"/>
    </source>
</evidence>
<dbReference type="OrthoDB" id="9810174at2"/>
<dbReference type="eggNOG" id="COG4675">
    <property type="taxonomic scope" value="Bacteria"/>
</dbReference>
<proteinExistence type="predicted"/>
<dbReference type="HOGENOM" id="CLU_087872_1_1_6"/>
<dbReference type="SUPFAM" id="SSF88874">
    <property type="entry name" value="Receptor-binding domain of short tail fibre protein gp12"/>
    <property type="match status" value="1"/>
</dbReference>
<feature type="domain" description="Phage tail collar" evidence="1">
    <location>
        <begin position="6"/>
        <end position="60"/>
    </location>
</feature>
<dbReference type="STRING" id="390235.PputW619_0674"/>
<protein>
    <submittedName>
        <fullName evidence="2">Tail Collar domain protein</fullName>
    </submittedName>
</protein>
<dbReference type="Pfam" id="PF07484">
    <property type="entry name" value="Collar"/>
    <property type="match status" value="1"/>
</dbReference>
<name>B1J270_PSEPW</name>
<organism evidence="2">
    <name type="scientific">Pseudomonas putida (strain W619)</name>
    <dbReference type="NCBI Taxonomy" id="390235"/>
    <lineage>
        <taxon>Bacteria</taxon>
        <taxon>Pseudomonadati</taxon>
        <taxon>Pseudomonadota</taxon>
        <taxon>Gammaproteobacteria</taxon>
        <taxon>Pseudomonadales</taxon>
        <taxon>Pseudomonadaceae</taxon>
        <taxon>Pseudomonas</taxon>
    </lineage>
</organism>
<dbReference type="InterPro" id="IPR011083">
    <property type="entry name" value="Phage_tail_collar_dom"/>
</dbReference>
<accession>B1J270</accession>
<sequence length="195" mass="19879">MDPFLGEIKMFAGNFAPRGWAFCQGQLMSIAQNNALFALLGTTYGGDGKTTFALPDLRGRGPIGFGTGPGLADVVQGEAGGVNDVTLLQSNMPMQQAVIPAQTVSVAIPAVEGDANAAAPSSGNVLAKSFDSSGAGAAADIYSSDVPNTSLKPFNVTVPQTSVNLGGASLPVSVQNPYLGMNFIIALEGIFPSRN</sequence>
<dbReference type="Gene3D" id="3.90.1340.10">
    <property type="entry name" value="Phage tail collar domain"/>
    <property type="match status" value="1"/>
</dbReference>
<reference evidence="2" key="1">
    <citation type="submission" date="2008-02" db="EMBL/GenBank/DDBJ databases">
        <title>Complete sequence of Psuedomonas putida W619.</title>
        <authorList>
            <consortium name="US DOE Joint Genome Institute"/>
            <person name="Copeland A."/>
            <person name="Lucas S."/>
            <person name="Lapidus A."/>
            <person name="Barry K."/>
            <person name="Detter J.C."/>
            <person name="Glavina del Rio T."/>
            <person name="Dalin E."/>
            <person name="Tice H."/>
            <person name="Pitluck S."/>
            <person name="Chain P."/>
            <person name="Malfatti S."/>
            <person name="Shin M."/>
            <person name="Vergez L."/>
            <person name="Schmutz J."/>
            <person name="Larimer F."/>
            <person name="Land M."/>
            <person name="Hauser L."/>
            <person name="Kyrpides N."/>
            <person name="Kim E."/>
            <person name="Taghavi S."/>
            <person name="Vangronsveld D."/>
            <person name="van der Lelie D."/>
            <person name="Richardson P."/>
        </authorList>
    </citation>
    <scope>NUCLEOTIDE SEQUENCE</scope>
    <source>
        <strain evidence="2">W619</strain>
    </source>
</reference>
<dbReference type="EMBL" id="CP000949">
    <property type="protein sequence ID" value="ACA71179.1"/>
    <property type="molecule type" value="Genomic_DNA"/>
</dbReference>
<dbReference type="KEGG" id="ppw:PputW619_0674"/>
<gene>
    <name evidence="2" type="ordered locus">PputW619_0674</name>
</gene>